<protein>
    <submittedName>
        <fullName evidence="2">Uncharacterized protein</fullName>
    </submittedName>
</protein>
<gene>
    <name evidence="2" type="ORF">NBH20_01635</name>
</gene>
<organism evidence="2 3">
    <name type="scientific">Ciceribacter sichuanensis</name>
    <dbReference type="NCBI Taxonomy" id="2949647"/>
    <lineage>
        <taxon>Bacteria</taxon>
        <taxon>Pseudomonadati</taxon>
        <taxon>Pseudomonadota</taxon>
        <taxon>Alphaproteobacteria</taxon>
        <taxon>Hyphomicrobiales</taxon>
        <taxon>Rhizobiaceae</taxon>
        <taxon>Ciceribacter</taxon>
    </lineage>
</organism>
<dbReference type="Proteomes" id="UP001155079">
    <property type="component" value="Unassembled WGS sequence"/>
</dbReference>
<keyword evidence="3" id="KW-1185">Reference proteome</keyword>
<sequence>MTFQKKVQEWMLVCFGPEVSTDRLERADRLVEEVLELLQSVEYPRERIGALEDYVYSRPVGENHQELGGVMLTLAAFCESHGLFMQAAGEDELLRVWGKVEKIREKQAAKPHGSALPVATADPHNGYDMDRPRYSARRMKHELDRVKEQARRDLMDELSGTSVVSPENKFSVGDQVEKFTGDYRARGEVRGIFAMKKGVLRYVVEHEVANGGGSFCHIYSEGQLRFVETDTTPHEGDAAGPPSR</sequence>
<reference evidence="2 3" key="1">
    <citation type="submission" date="2022-06" db="EMBL/GenBank/DDBJ databases">
        <authorList>
            <person name="Sun Q."/>
        </authorList>
    </citation>
    <scope>NUCLEOTIDE SEQUENCE [LARGE SCALE GENOMIC DNA]</scope>
    <source>
        <strain evidence="2 3">S153</strain>
    </source>
</reference>
<proteinExistence type="predicted"/>
<evidence type="ECO:0000313" key="2">
    <source>
        <dbReference type="EMBL" id="MCM2399844.1"/>
    </source>
</evidence>
<dbReference type="EMBL" id="JAMQAY010000001">
    <property type="protein sequence ID" value="MCM2399844.1"/>
    <property type="molecule type" value="Genomic_DNA"/>
</dbReference>
<name>A0ABT0V245_9HYPH</name>
<dbReference type="RefSeq" id="WP_250943758.1">
    <property type="nucleotide sequence ID" value="NZ_JAMQAY010000001.1"/>
</dbReference>
<feature type="region of interest" description="Disordered" evidence="1">
    <location>
        <begin position="108"/>
        <end position="128"/>
    </location>
</feature>
<evidence type="ECO:0000313" key="3">
    <source>
        <dbReference type="Proteomes" id="UP001155079"/>
    </source>
</evidence>
<accession>A0ABT0V245</accession>
<evidence type="ECO:0000256" key="1">
    <source>
        <dbReference type="SAM" id="MobiDB-lite"/>
    </source>
</evidence>
<comment type="caution">
    <text evidence="2">The sequence shown here is derived from an EMBL/GenBank/DDBJ whole genome shotgun (WGS) entry which is preliminary data.</text>
</comment>